<evidence type="ECO:0000256" key="4">
    <source>
        <dbReference type="ARBA" id="ARBA00022764"/>
    </source>
</evidence>
<dbReference type="HAMAP" id="MF_00671">
    <property type="entry name" value="TolB"/>
    <property type="match status" value="1"/>
</dbReference>
<organism evidence="7 8">
    <name type="scientific">Candidatus Desulfaltia bathyphila</name>
    <dbReference type="NCBI Taxonomy" id="2841697"/>
    <lineage>
        <taxon>Bacteria</taxon>
        <taxon>Pseudomonadati</taxon>
        <taxon>Thermodesulfobacteriota</taxon>
        <taxon>Desulfobacteria</taxon>
        <taxon>Desulfobacterales</taxon>
        <taxon>Desulfobacterales incertae sedis</taxon>
        <taxon>Candidatus Desulfaltia</taxon>
    </lineage>
</organism>
<keyword evidence="5" id="KW-0812">Transmembrane</keyword>
<dbReference type="EMBL" id="JACNLL010000042">
    <property type="protein sequence ID" value="MBC8199242.1"/>
    <property type="molecule type" value="Genomic_DNA"/>
</dbReference>
<comment type="similarity">
    <text evidence="2">Belongs to the TolB family.</text>
</comment>
<evidence type="ECO:0000313" key="8">
    <source>
        <dbReference type="Proteomes" id="UP000603545"/>
    </source>
</evidence>
<dbReference type="SUPFAM" id="SSF69304">
    <property type="entry name" value="Tricorn protease N-terminal domain"/>
    <property type="match status" value="1"/>
</dbReference>
<dbReference type="InterPro" id="IPR011042">
    <property type="entry name" value="6-blade_b-propeller_TolB-like"/>
</dbReference>
<dbReference type="Pfam" id="PF04052">
    <property type="entry name" value="TolB_N"/>
    <property type="match status" value="1"/>
</dbReference>
<dbReference type="Gene3D" id="2.120.10.30">
    <property type="entry name" value="TolB, C-terminal domain"/>
    <property type="match status" value="2"/>
</dbReference>
<evidence type="ECO:0000256" key="1">
    <source>
        <dbReference type="ARBA" id="ARBA00004418"/>
    </source>
</evidence>
<dbReference type="InterPro" id="IPR011659">
    <property type="entry name" value="WD40"/>
</dbReference>
<evidence type="ECO:0000259" key="6">
    <source>
        <dbReference type="Pfam" id="PF04052"/>
    </source>
</evidence>
<dbReference type="Gene3D" id="3.40.50.10070">
    <property type="entry name" value="TolB, N-terminal domain"/>
    <property type="match status" value="1"/>
</dbReference>
<evidence type="ECO:0000256" key="5">
    <source>
        <dbReference type="SAM" id="Phobius"/>
    </source>
</evidence>
<keyword evidence="4" id="KW-0574">Periplasm</keyword>
<dbReference type="InterPro" id="IPR007195">
    <property type="entry name" value="TolB_N"/>
</dbReference>
<protein>
    <submittedName>
        <fullName evidence="7">Tol-Pal system beta propeller repeat protein TolB</fullName>
    </submittedName>
</protein>
<evidence type="ECO:0000256" key="3">
    <source>
        <dbReference type="ARBA" id="ARBA00022729"/>
    </source>
</evidence>
<evidence type="ECO:0000313" key="7">
    <source>
        <dbReference type="EMBL" id="MBC8199242.1"/>
    </source>
</evidence>
<name>A0A8J6T6P5_9BACT</name>
<comment type="caution">
    <text evidence="7">The sequence shown here is derived from an EMBL/GenBank/DDBJ whole genome shotgun (WGS) entry which is preliminary data.</text>
</comment>
<dbReference type="PANTHER" id="PTHR36842:SF1">
    <property type="entry name" value="PROTEIN TOLB"/>
    <property type="match status" value="1"/>
</dbReference>
<dbReference type="SUPFAM" id="SSF52964">
    <property type="entry name" value="TolB, N-terminal domain"/>
    <property type="match status" value="1"/>
</dbReference>
<proteinExistence type="inferred from homology"/>
<feature type="transmembrane region" description="Helical" evidence="5">
    <location>
        <begin position="12"/>
        <end position="34"/>
    </location>
</feature>
<dbReference type="NCBIfam" id="TIGR02800">
    <property type="entry name" value="propeller_TolB"/>
    <property type="match status" value="1"/>
</dbReference>
<accession>A0A8J6T6P5</accession>
<dbReference type="GO" id="GO:0017038">
    <property type="term" value="P:protein import"/>
    <property type="evidence" value="ECO:0007669"/>
    <property type="project" value="InterPro"/>
</dbReference>
<dbReference type="GO" id="GO:0042597">
    <property type="term" value="C:periplasmic space"/>
    <property type="evidence" value="ECO:0007669"/>
    <property type="project" value="UniProtKB-SubCell"/>
</dbReference>
<keyword evidence="3" id="KW-0732">Signal</keyword>
<keyword evidence="5" id="KW-0472">Membrane</keyword>
<keyword evidence="5" id="KW-1133">Transmembrane helix</keyword>
<gene>
    <name evidence="7" type="primary">tolB</name>
    <name evidence="7" type="ORF">H8E80_04245</name>
</gene>
<dbReference type="Pfam" id="PF07676">
    <property type="entry name" value="PD40"/>
    <property type="match status" value="4"/>
</dbReference>
<dbReference type="PANTHER" id="PTHR36842">
    <property type="entry name" value="PROTEIN TOLB HOMOLOG"/>
    <property type="match status" value="1"/>
</dbReference>
<sequence>MKRVNRLRAWPAYIIFLVMMASFLICPALCLSEYDYVDINSPFLRKIPIAIPLFKTMAKSPVEKRLSEKASDLLSETLEFTGYFKMLDRDAFLVDPEKSDITALNINFQNWTSIGAELLITGSLQVKDEIIDMELRLYDTFKSRLLIGKRYRGWINDQRKMIRRFCNDVIHCLTGKRGIFDSKIAFISTGSGNKEIYICEFDGYNPIQKTHNKNITLSPAWSCDGKWIAYTAYKKGRPDLYIEHLKEKRGFIVEKKGINITPAWVPGKFALAATLSFSGDPEIYMLTGTGKIIKKLTNKRGIDVSPSWSPDGKKMAFVSNRSGTPQIYIMDIDSRNVERLTFQGRYNTSPSWSPDGDKIAYCGMENGEFNIYVIGVDGNDLLQLTFNEGDNESPSWSPDGSLIAFSSNREGPYRIYVMSAYGTDQRSLLALPGEQTNPRWSPGIVSN</sequence>
<dbReference type="InterPro" id="IPR014167">
    <property type="entry name" value="Tol-Pal_TolB"/>
</dbReference>
<dbReference type="Proteomes" id="UP000603545">
    <property type="component" value="Unassembled WGS sequence"/>
</dbReference>
<comment type="subcellular location">
    <subcellularLocation>
        <location evidence="1">Periplasm</location>
    </subcellularLocation>
</comment>
<evidence type="ECO:0000256" key="2">
    <source>
        <dbReference type="ARBA" id="ARBA00009820"/>
    </source>
</evidence>
<feature type="domain" description="TolB N-terminal" evidence="6">
    <location>
        <begin position="36"/>
        <end position="144"/>
    </location>
</feature>
<reference evidence="7 8" key="1">
    <citation type="submission" date="2020-08" db="EMBL/GenBank/DDBJ databases">
        <title>Bridging the membrane lipid divide: bacteria of the FCB group superphylum have the potential to synthesize archaeal ether lipids.</title>
        <authorList>
            <person name="Villanueva L."/>
            <person name="Von Meijenfeldt F.A.B."/>
            <person name="Westbye A.B."/>
            <person name="Yadav S."/>
            <person name="Hopmans E.C."/>
            <person name="Dutilh B.E."/>
            <person name="Sinninghe Damste J.S."/>
        </authorList>
    </citation>
    <scope>NUCLEOTIDE SEQUENCE [LARGE SCALE GENOMIC DNA]</scope>
    <source>
        <strain evidence="7">NIOZ-UU82</strain>
    </source>
</reference>
<dbReference type="AlphaFoldDB" id="A0A8J6T6P5"/>